<accession>A0A2V4NMW1</accession>
<dbReference type="OrthoDB" id="5197356at2"/>
<dbReference type="Proteomes" id="UP000248039">
    <property type="component" value="Unassembled WGS sequence"/>
</dbReference>
<protein>
    <recommendedName>
        <fullName evidence="3">Glutamyl-tRNA amidotransferase</fullName>
    </recommendedName>
</protein>
<evidence type="ECO:0000313" key="2">
    <source>
        <dbReference type="Proteomes" id="UP000248039"/>
    </source>
</evidence>
<dbReference type="RefSeq" id="WP_110665761.1">
    <property type="nucleotide sequence ID" value="NZ_PYBW01000013.1"/>
</dbReference>
<evidence type="ECO:0000313" key="1">
    <source>
        <dbReference type="EMBL" id="PYC87503.1"/>
    </source>
</evidence>
<reference evidence="1 2" key="1">
    <citation type="submission" date="2018-03" db="EMBL/GenBank/DDBJ databases">
        <title>Bioinformatic expansion and discovery of thiopeptide antibiotics.</title>
        <authorList>
            <person name="Schwalen C.J."/>
            <person name="Hudson G.A."/>
            <person name="Mitchell D.A."/>
        </authorList>
    </citation>
    <scope>NUCLEOTIDE SEQUENCE [LARGE SCALE GENOMIC DNA]</scope>
    <source>
        <strain evidence="1 2">ATCC 21389</strain>
    </source>
</reference>
<dbReference type="InterPro" id="IPR042184">
    <property type="entry name" value="YqeY/Aim41_N"/>
</dbReference>
<comment type="caution">
    <text evidence="1">The sequence shown here is derived from an EMBL/GenBank/DDBJ whole genome shotgun (WGS) entry which is preliminary data.</text>
</comment>
<dbReference type="EMBL" id="PYBW01000013">
    <property type="protein sequence ID" value="PYC87503.1"/>
    <property type="molecule type" value="Genomic_DNA"/>
</dbReference>
<gene>
    <name evidence="1" type="ORF">C7C46_04050</name>
</gene>
<evidence type="ECO:0008006" key="3">
    <source>
        <dbReference type="Google" id="ProtNLM"/>
    </source>
</evidence>
<dbReference type="Gene3D" id="1.10.1510.10">
    <property type="entry name" value="Uncharacterised protein YqeY/AIM41 PF09424, N-terminal domain"/>
    <property type="match status" value="1"/>
</dbReference>
<organism evidence="1 2">
    <name type="scientific">Streptomyces tateyamensis</name>
    <dbReference type="NCBI Taxonomy" id="565073"/>
    <lineage>
        <taxon>Bacteria</taxon>
        <taxon>Bacillati</taxon>
        <taxon>Actinomycetota</taxon>
        <taxon>Actinomycetes</taxon>
        <taxon>Kitasatosporales</taxon>
        <taxon>Streptomycetaceae</taxon>
        <taxon>Streptomyces</taxon>
    </lineage>
</organism>
<dbReference type="AlphaFoldDB" id="A0A2V4NMW1"/>
<name>A0A2V4NMW1_9ACTN</name>
<sequence length="119" mass="12410">MTNEAGTLVERLRGGLRVAMKQRDRMAVGVLRTALAAVENAGAVDSAAVVVGSSAIEATPVGAGATEVARRELTAAQVVEIVRGEQSEREAAAAALEQVGQLERAELLRAEARLLGEYL</sequence>
<proteinExistence type="predicted"/>
<keyword evidence="2" id="KW-1185">Reference proteome</keyword>